<keyword evidence="3" id="KW-0560">Oxidoreductase</keyword>
<keyword evidence="2" id="KW-0479">Metal-binding</keyword>
<evidence type="ECO:0000256" key="6">
    <source>
        <dbReference type="SAM" id="Phobius"/>
    </source>
</evidence>
<evidence type="ECO:0000256" key="4">
    <source>
        <dbReference type="ARBA" id="ARBA00023004"/>
    </source>
</evidence>
<keyword evidence="6" id="KW-0472">Membrane</keyword>
<reference evidence="7 8" key="1">
    <citation type="journal article" date="2010" name="Nature">
        <title>Genome sequence of the palaeopolyploid soybean.</title>
        <authorList>
            <person name="Schmutz J."/>
            <person name="Cannon S.B."/>
            <person name="Schlueter J."/>
            <person name="Ma J."/>
            <person name="Mitros T."/>
            <person name="Nelson W."/>
            <person name="Hyten D.L."/>
            <person name="Song Q."/>
            <person name="Thelen J.J."/>
            <person name="Cheng J."/>
            <person name="Xu D."/>
            <person name="Hellsten U."/>
            <person name="May G.D."/>
            <person name="Yu Y."/>
            <person name="Sakurai T."/>
            <person name="Umezawa T."/>
            <person name="Bhattacharyya M.K."/>
            <person name="Sandhu D."/>
            <person name="Valliyodan B."/>
            <person name="Lindquist E."/>
            <person name="Peto M."/>
            <person name="Grant D."/>
            <person name="Shu S."/>
            <person name="Goodstein D."/>
            <person name="Barry K."/>
            <person name="Futrell-Griggs M."/>
            <person name="Abernathy B."/>
            <person name="Du J."/>
            <person name="Tian Z."/>
            <person name="Zhu L."/>
            <person name="Gill N."/>
            <person name="Joshi T."/>
            <person name="Libault M."/>
            <person name="Sethuraman A."/>
            <person name="Zhang X.-C."/>
            <person name="Shinozaki K."/>
            <person name="Nguyen H.T."/>
            <person name="Wing R.A."/>
            <person name="Cregan P."/>
            <person name="Specht J."/>
            <person name="Grimwood J."/>
            <person name="Rokhsar D."/>
            <person name="Stacey G."/>
            <person name="Shoemaker R.C."/>
            <person name="Jackson S.A."/>
        </authorList>
    </citation>
    <scope>NUCLEOTIDE SEQUENCE</scope>
    <source>
        <strain evidence="8">cv. Williams 82</strain>
        <tissue evidence="7">Callus</tissue>
    </source>
</reference>
<keyword evidence="9" id="KW-1185">Reference proteome</keyword>
<name>A0A0R0LD28_SOYBN</name>
<reference evidence="8" key="2">
    <citation type="submission" date="2018-02" db="UniProtKB">
        <authorList>
            <consortium name="EnsemblPlants"/>
        </authorList>
    </citation>
    <scope>IDENTIFICATION</scope>
    <source>
        <strain evidence="8">Williams 82</strain>
    </source>
</reference>
<dbReference type="PRINTS" id="PR00463">
    <property type="entry name" value="EP450I"/>
</dbReference>
<dbReference type="InterPro" id="IPR002401">
    <property type="entry name" value="Cyt_P450_E_grp-I"/>
</dbReference>
<protein>
    <recommendedName>
        <fullName evidence="10">Cytochrome P450</fullName>
    </recommendedName>
</protein>
<evidence type="ECO:0000313" key="8">
    <source>
        <dbReference type="EnsemblPlants" id="KRH77062"/>
    </source>
</evidence>
<dbReference type="Gene3D" id="1.10.630.10">
    <property type="entry name" value="Cytochrome P450"/>
    <property type="match status" value="1"/>
</dbReference>
<keyword evidence="6" id="KW-0812">Transmembrane</keyword>
<dbReference type="Pfam" id="PF00067">
    <property type="entry name" value="p450"/>
    <property type="match status" value="1"/>
</dbReference>
<evidence type="ECO:0000256" key="2">
    <source>
        <dbReference type="ARBA" id="ARBA00022723"/>
    </source>
</evidence>
<dbReference type="Proteomes" id="UP000008827">
    <property type="component" value="Chromosome 1"/>
</dbReference>
<keyword evidence="5" id="KW-0503">Monooxygenase</keyword>
<evidence type="ECO:0000313" key="9">
    <source>
        <dbReference type="Proteomes" id="UP000008827"/>
    </source>
</evidence>
<accession>A0A0R0LD28</accession>
<dbReference type="InterPro" id="IPR036396">
    <property type="entry name" value="Cyt_P450_sf"/>
</dbReference>
<evidence type="ECO:0000256" key="5">
    <source>
        <dbReference type="ARBA" id="ARBA00023033"/>
    </source>
</evidence>
<keyword evidence="6" id="KW-1133">Transmembrane helix</keyword>
<dbReference type="GO" id="GO:0005506">
    <property type="term" value="F:iron ion binding"/>
    <property type="evidence" value="ECO:0007669"/>
    <property type="project" value="InterPro"/>
</dbReference>
<keyword evidence="1" id="KW-0349">Heme</keyword>
<dbReference type="PANTHER" id="PTHR47947">
    <property type="entry name" value="CYTOCHROME P450 82C3-RELATED"/>
    <property type="match status" value="1"/>
</dbReference>
<dbReference type="GO" id="GO:0016020">
    <property type="term" value="C:membrane"/>
    <property type="evidence" value="ECO:0000318"/>
    <property type="project" value="GO_Central"/>
</dbReference>
<organism evidence="7">
    <name type="scientific">Glycine max</name>
    <name type="common">Soybean</name>
    <name type="synonym">Glycine hispida</name>
    <dbReference type="NCBI Taxonomy" id="3847"/>
    <lineage>
        <taxon>Eukaryota</taxon>
        <taxon>Viridiplantae</taxon>
        <taxon>Streptophyta</taxon>
        <taxon>Embryophyta</taxon>
        <taxon>Tracheophyta</taxon>
        <taxon>Spermatophyta</taxon>
        <taxon>Magnoliopsida</taxon>
        <taxon>eudicotyledons</taxon>
        <taxon>Gunneridae</taxon>
        <taxon>Pentapetalae</taxon>
        <taxon>rosids</taxon>
        <taxon>fabids</taxon>
        <taxon>Fabales</taxon>
        <taxon>Fabaceae</taxon>
        <taxon>Papilionoideae</taxon>
        <taxon>50 kb inversion clade</taxon>
        <taxon>NPAAA clade</taxon>
        <taxon>indigoferoid/millettioid clade</taxon>
        <taxon>Phaseoleae</taxon>
        <taxon>Glycine</taxon>
        <taxon>Glycine subgen. Soja</taxon>
    </lineage>
</organism>
<gene>
    <name evidence="7" type="ORF">GLYMA_01G190400</name>
</gene>
<evidence type="ECO:0000256" key="1">
    <source>
        <dbReference type="ARBA" id="ARBA00022617"/>
    </source>
</evidence>
<dbReference type="InParanoid" id="A0A0R0LD28"/>
<dbReference type="OMA" id="ELWNEPE"/>
<dbReference type="STRING" id="3847.A0A0R0LD28"/>
<dbReference type="AlphaFoldDB" id="A0A0R0LD28"/>
<dbReference type="Gramene" id="KRH77062">
    <property type="protein sequence ID" value="KRH77062"/>
    <property type="gene ID" value="GLYMA_01G190400"/>
</dbReference>
<proteinExistence type="predicted"/>
<dbReference type="PANTHER" id="PTHR47947:SF24">
    <property type="entry name" value="ISOFLAVONE 2'-HYDROXYLASE-LIKE"/>
    <property type="match status" value="1"/>
</dbReference>
<dbReference type="GO" id="GO:0020037">
    <property type="term" value="F:heme binding"/>
    <property type="evidence" value="ECO:0007669"/>
    <property type="project" value="InterPro"/>
</dbReference>
<evidence type="ECO:0000313" key="7">
    <source>
        <dbReference type="EMBL" id="KRH77062.1"/>
    </source>
</evidence>
<dbReference type="EnsemblPlants" id="KRH77062">
    <property type="protein sequence ID" value="KRH77062"/>
    <property type="gene ID" value="GLYMA_01G190400"/>
</dbReference>
<evidence type="ECO:0008006" key="10">
    <source>
        <dbReference type="Google" id="ProtNLM"/>
    </source>
</evidence>
<keyword evidence="4" id="KW-0408">Iron</keyword>
<dbReference type="SUPFAM" id="SSF48264">
    <property type="entry name" value="Cytochrome P450"/>
    <property type="match status" value="1"/>
</dbReference>
<dbReference type="SMR" id="A0A0R0LD28"/>
<dbReference type="EMBL" id="CM000834">
    <property type="protein sequence ID" value="KRH77062.1"/>
    <property type="molecule type" value="Genomic_DNA"/>
</dbReference>
<dbReference type="InterPro" id="IPR050651">
    <property type="entry name" value="Plant_Cytochrome_P450_Monoox"/>
</dbReference>
<feature type="transmembrane region" description="Helical" evidence="6">
    <location>
        <begin position="6"/>
        <end position="24"/>
    </location>
</feature>
<evidence type="ECO:0000256" key="3">
    <source>
        <dbReference type="ARBA" id="ARBA00023002"/>
    </source>
</evidence>
<reference evidence="7" key="3">
    <citation type="submission" date="2018-07" db="EMBL/GenBank/DDBJ databases">
        <title>WGS assembly of Glycine max.</title>
        <authorList>
            <person name="Schmutz J."/>
            <person name="Cannon S."/>
            <person name="Schlueter J."/>
            <person name="Ma J."/>
            <person name="Mitros T."/>
            <person name="Nelson W."/>
            <person name="Hyten D."/>
            <person name="Song Q."/>
            <person name="Thelen J."/>
            <person name="Cheng J."/>
            <person name="Xu D."/>
            <person name="Hellsten U."/>
            <person name="May G."/>
            <person name="Yu Y."/>
            <person name="Sakurai T."/>
            <person name="Umezawa T."/>
            <person name="Bhattacharyya M."/>
            <person name="Sandhu D."/>
            <person name="Valliyodan B."/>
            <person name="Lindquist E."/>
            <person name="Peto M."/>
            <person name="Grant D."/>
            <person name="Shu S."/>
            <person name="Goodstein D."/>
            <person name="Barry K."/>
            <person name="Futrell-Griggs M."/>
            <person name="Abernathy B."/>
            <person name="Du J."/>
            <person name="Tian Z."/>
            <person name="Zhu L."/>
            <person name="Gill N."/>
            <person name="Joshi T."/>
            <person name="Libault M."/>
            <person name="Sethuraman A."/>
            <person name="Zhang X."/>
            <person name="Shinozaki K."/>
            <person name="Nguyen H."/>
            <person name="Wing R."/>
            <person name="Cregan P."/>
            <person name="Specht J."/>
            <person name="Grimwood J."/>
            <person name="Rokhsar D."/>
            <person name="Stacey G."/>
            <person name="Shoemaker R."/>
            <person name="Jackson S."/>
        </authorList>
    </citation>
    <scope>NUCLEOTIDE SEQUENCE</scope>
    <source>
        <tissue evidence="7">Callus</tissue>
    </source>
</reference>
<dbReference type="PaxDb" id="3847-GLYMA01G39760.1"/>
<dbReference type="GO" id="GO:0016709">
    <property type="term" value="F:oxidoreductase activity, acting on paired donors, with incorporation or reduction of molecular oxygen, NAD(P)H as one donor, and incorporation of one atom of oxygen"/>
    <property type="evidence" value="ECO:0000318"/>
    <property type="project" value="GO_Central"/>
</dbReference>
<dbReference type="InterPro" id="IPR001128">
    <property type="entry name" value="Cyt_P450"/>
</dbReference>
<dbReference type="PRINTS" id="PR00385">
    <property type="entry name" value="P450"/>
</dbReference>
<sequence>MMEDNIFNILYLLLFLIILKLLFFRKRDKNPPPSPPSLPVIGNLHQLKQPLHRILHAPSHKYGPIFSLRFGSQPVLVVSSASAAEECFTTNDIVFANRFPSIKTKYLGYNNTILLVASYRDQWRNLRRISSPEILSTHRLNSFLEIRNDETLNLLRNLARASNKVEFRSIFQDLTFNIIMRMVCGKRYYGEENDVTIAEEANKFRDIMNERFCGGRKKLRKSGERMNALFQGLIDEHRNKNEENSNTNMIDHLLSLQDSQPEYYTDEIIKGLIMVLIVAGMETSAIALEWAMSNLLNNPEVLEKARIELDTQIGQERLIEEADVTKLQYLHNIISETLRLHPPAPLLLPHFSFEDCTVGGYEVSHNTMLFVNAWTIHRDPELWIEPTSFKHERFENGPVDTHKLIPFGLGIEEGVSGWRHGSKNFGVHFRFIDSMLRVEKDWRGTS</sequence>